<dbReference type="OrthoDB" id="9798830at2"/>
<dbReference type="RefSeq" id="WP_143057523.1">
    <property type="nucleotide sequence ID" value="NZ_FNZH01000001.1"/>
</dbReference>
<dbReference type="EMBL" id="FNZH01000001">
    <property type="protein sequence ID" value="SEI78909.1"/>
    <property type="molecule type" value="Genomic_DNA"/>
</dbReference>
<organism evidence="2 3">
    <name type="scientific">Cyclobacterium xiamenense</name>
    <dbReference type="NCBI Taxonomy" id="1297121"/>
    <lineage>
        <taxon>Bacteria</taxon>
        <taxon>Pseudomonadati</taxon>
        <taxon>Bacteroidota</taxon>
        <taxon>Cytophagia</taxon>
        <taxon>Cytophagales</taxon>
        <taxon>Cyclobacteriaceae</taxon>
        <taxon>Cyclobacterium</taxon>
    </lineage>
</organism>
<evidence type="ECO:0000259" key="1">
    <source>
        <dbReference type="Pfam" id="PF12867"/>
    </source>
</evidence>
<dbReference type="Proteomes" id="UP000199403">
    <property type="component" value="Unassembled WGS sequence"/>
</dbReference>
<sequence>MPLNQTERQILRKHLIESLSGEKAHMTFDRAVTDFPLETINNKVPGIPHSPWFLVEHMRRAQRDIIEFINNPNYREMNWPEDYWPTAEADTYTWKQSIEGFFADRKELIRLVEDDSIDLFAPIAHAPDYTIFREIILMANHHSYHTGQLLYLKRALEG</sequence>
<proteinExistence type="predicted"/>
<dbReference type="Pfam" id="PF12867">
    <property type="entry name" value="DinB_2"/>
    <property type="match status" value="1"/>
</dbReference>
<keyword evidence="3" id="KW-1185">Reference proteome</keyword>
<feature type="domain" description="DinB-like" evidence="1">
    <location>
        <begin position="22"/>
        <end position="145"/>
    </location>
</feature>
<dbReference type="STRING" id="1416801.SAMN05192553_101299"/>
<gene>
    <name evidence="2" type="ORF">SAMN05192553_101299</name>
</gene>
<evidence type="ECO:0000313" key="3">
    <source>
        <dbReference type="Proteomes" id="UP000199403"/>
    </source>
</evidence>
<dbReference type="InterPro" id="IPR024775">
    <property type="entry name" value="DinB-like"/>
</dbReference>
<dbReference type="SUPFAM" id="SSF109854">
    <property type="entry name" value="DinB/YfiT-like putative metalloenzymes"/>
    <property type="match status" value="1"/>
</dbReference>
<protein>
    <submittedName>
        <fullName evidence="2">DinB superfamily protein</fullName>
    </submittedName>
</protein>
<name>A0A1H6TFR6_9BACT</name>
<reference evidence="3" key="1">
    <citation type="submission" date="2016-10" db="EMBL/GenBank/DDBJ databases">
        <authorList>
            <person name="Varghese N."/>
            <person name="Submissions S."/>
        </authorList>
    </citation>
    <scope>NUCLEOTIDE SEQUENCE [LARGE SCALE GENOMIC DNA]</scope>
    <source>
        <strain evidence="3">IBRC-M 10761</strain>
    </source>
</reference>
<dbReference type="InterPro" id="IPR034660">
    <property type="entry name" value="DinB/YfiT-like"/>
</dbReference>
<dbReference type="Gene3D" id="1.20.120.450">
    <property type="entry name" value="dinb family like domain"/>
    <property type="match status" value="1"/>
</dbReference>
<dbReference type="AlphaFoldDB" id="A0A1H6TFR6"/>
<evidence type="ECO:0000313" key="2">
    <source>
        <dbReference type="EMBL" id="SEI78909.1"/>
    </source>
</evidence>
<accession>A0A1H6TFR6</accession>